<evidence type="ECO:0000313" key="1">
    <source>
        <dbReference type="EMBL" id="MDB2002835.1"/>
    </source>
</evidence>
<reference evidence="1" key="1">
    <citation type="submission" date="2023-01" db="EMBL/GenBank/DDBJ databases">
        <title>Human gut microbiome strain richness.</title>
        <authorList>
            <person name="Chen-Liaw A."/>
        </authorList>
    </citation>
    <scope>NUCLEOTIDE SEQUENCE</scope>
    <source>
        <strain evidence="1">B1_m1001713B170214d0_201011</strain>
    </source>
</reference>
<comment type="caution">
    <text evidence="1">The sequence shown here is derived from an EMBL/GenBank/DDBJ whole genome shotgun (WGS) entry which is preliminary data.</text>
</comment>
<dbReference type="AlphaFoldDB" id="A0AAW6B443"/>
<name>A0AAW6B443_CLOSY</name>
<protein>
    <submittedName>
        <fullName evidence="1">Uncharacterized protein</fullName>
    </submittedName>
</protein>
<accession>A0AAW6B443</accession>
<dbReference type="Proteomes" id="UP001300871">
    <property type="component" value="Unassembled WGS sequence"/>
</dbReference>
<sequence length="184" mass="21791">MFKIKFRIVDDIQLLSTIQTKIFDDEYDQILGFFQISFGAHQEGVYYHENQLKEDEEGSELLDYWFDKILLVAILLDSESDYVAFKEIETVNRWIDFTKRDNNVFINVAVDDICQNNNLIITEKYQFSHIEPLNYVMPYQDLKCQILEVSEKFLTELNQINPNLCKTKICKALQQKIDIIKIKS</sequence>
<dbReference type="RefSeq" id="WP_021641040.1">
    <property type="nucleotide sequence ID" value="NZ_BAABZD010000012.1"/>
</dbReference>
<dbReference type="GeneID" id="57968251"/>
<dbReference type="EMBL" id="JAQLGM010000096">
    <property type="protein sequence ID" value="MDB2002835.1"/>
    <property type="molecule type" value="Genomic_DNA"/>
</dbReference>
<gene>
    <name evidence="1" type="ORF">PM006_21755</name>
</gene>
<organism evidence="1 2">
    <name type="scientific">Clostridium symbiosum</name>
    <name type="common">Bacteroides symbiosus</name>
    <dbReference type="NCBI Taxonomy" id="1512"/>
    <lineage>
        <taxon>Bacteria</taxon>
        <taxon>Bacillati</taxon>
        <taxon>Bacillota</taxon>
        <taxon>Clostridia</taxon>
        <taxon>Lachnospirales</taxon>
        <taxon>Lachnospiraceae</taxon>
        <taxon>Otoolea</taxon>
    </lineage>
</organism>
<evidence type="ECO:0000313" key="2">
    <source>
        <dbReference type="Proteomes" id="UP001300871"/>
    </source>
</evidence>
<proteinExistence type="predicted"/>